<organism evidence="4 5">
    <name type="scientific">Discostella pseudostelligera</name>
    <dbReference type="NCBI Taxonomy" id="259834"/>
    <lineage>
        <taxon>Eukaryota</taxon>
        <taxon>Sar</taxon>
        <taxon>Stramenopiles</taxon>
        <taxon>Ochrophyta</taxon>
        <taxon>Bacillariophyta</taxon>
        <taxon>Coscinodiscophyceae</taxon>
        <taxon>Thalassiosirophycidae</taxon>
        <taxon>Stephanodiscales</taxon>
        <taxon>Stephanodiscaceae</taxon>
        <taxon>Discostella</taxon>
    </lineage>
</organism>
<gene>
    <name evidence="4" type="ORF">ACHAWU_006148</name>
</gene>
<dbReference type="SMART" id="SM00368">
    <property type="entry name" value="LRR_RI"/>
    <property type="match status" value="2"/>
</dbReference>
<reference evidence="4 5" key="1">
    <citation type="submission" date="2024-10" db="EMBL/GenBank/DDBJ databases">
        <title>Updated reference genomes for cyclostephanoid diatoms.</title>
        <authorList>
            <person name="Roberts W.R."/>
            <person name="Alverson A.J."/>
        </authorList>
    </citation>
    <scope>NUCLEOTIDE SEQUENCE [LARGE SCALE GENOMIC DNA]</scope>
    <source>
        <strain evidence="4 5">AJA232-27</strain>
    </source>
</reference>
<accession>A0ABD3M1G2</accession>
<evidence type="ECO:0000313" key="5">
    <source>
        <dbReference type="Proteomes" id="UP001530293"/>
    </source>
</evidence>
<dbReference type="PANTHER" id="PTHR24107:SF2">
    <property type="entry name" value="NLR FAMILY CARD DOMAIN CONTAINING 3"/>
    <property type="match status" value="1"/>
</dbReference>
<dbReference type="EMBL" id="JALLBG020000250">
    <property type="protein sequence ID" value="KAL3757840.1"/>
    <property type="molecule type" value="Genomic_DNA"/>
</dbReference>
<keyword evidence="3" id="KW-0206">Cytoskeleton</keyword>
<dbReference type="GO" id="GO:0005856">
    <property type="term" value="C:cytoskeleton"/>
    <property type="evidence" value="ECO:0007669"/>
    <property type="project" value="UniProtKB-SubCell"/>
</dbReference>
<sequence length="395" mass="43234">MDQNNNIAEQVLGMARASLADCILRLARYKLGHAVVGDHGEMVIHIFGIMNGLLHRDHALMRQWTDMIFALSSTPVRDKGCINLCLERVVEDGIVRDNLLDAFKTLHRPRLLLKTTMHGAKFATKALKANSSVQSLGIDGTNTTPFKSEKTATALVAAVIKHPSLDIIAIENCNLGRNKPVLSAIIPAVLSNISYIKLDGNVIDSYGATLIANCLAQNPSVKNLSLSNNALVDRDAYKLAASLKTNTTLRNLALEGNNITHAGLKAFFFLVHGDGLNSINDANHHCFIDLLADSEVNAFNDPILNRRVKIFSTIMYDVGCLGDAVPFELVPRLLIILQGREITEDGEPVFNPLNLVFQYVREFNTTLFNQSGMDRDESRSVDDISTGLGCAQLAD</sequence>
<dbReference type="InterPro" id="IPR052410">
    <property type="entry name" value="DRC5"/>
</dbReference>
<keyword evidence="5" id="KW-1185">Reference proteome</keyword>
<protein>
    <submittedName>
        <fullName evidence="4">Uncharacterized protein</fullName>
    </submittedName>
</protein>
<keyword evidence="2" id="KW-0963">Cytoplasm</keyword>
<comment type="subcellular location">
    <subcellularLocation>
        <location evidence="1">Cytoplasm</location>
        <location evidence="1">Cytoskeleton</location>
    </subcellularLocation>
</comment>
<dbReference type="Gene3D" id="3.80.10.10">
    <property type="entry name" value="Ribonuclease Inhibitor"/>
    <property type="match status" value="1"/>
</dbReference>
<evidence type="ECO:0000256" key="1">
    <source>
        <dbReference type="ARBA" id="ARBA00004245"/>
    </source>
</evidence>
<proteinExistence type="predicted"/>
<dbReference type="AlphaFoldDB" id="A0ABD3M1G2"/>
<dbReference type="SUPFAM" id="SSF52047">
    <property type="entry name" value="RNI-like"/>
    <property type="match status" value="1"/>
</dbReference>
<dbReference type="Proteomes" id="UP001530293">
    <property type="component" value="Unassembled WGS sequence"/>
</dbReference>
<evidence type="ECO:0000256" key="2">
    <source>
        <dbReference type="ARBA" id="ARBA00022490"/>
    </source>
</evidence>
<dbReference type="PANTHER" id="PTHR24107">
    <property type="entry name" value="YNEIN REGULATORY COMPLEX SUBUNIT 5"/>
    <property type="match status" value="1"/>
</dbReference>
<dbReference type="Pfam" id="PF13516">
    <property type="entry name" value="LRR_6"/>
    <property type="match status" value="1"/>
</dbReference>
<evidence type="ECO:0000256" key="3">
    <source>
        <dbReference type="ARBA" id="ARBA00023212"/>
    </source>
</evidence>
<dbReference type="InterPro" id="IPR001611">
    <property type="entry name" value="Leu-rich_rpt"/>
</dbReference>
<comment type="caution">
    <text evidence="4">The sequence shown here is derived from an EMBL/GenBank/DDBJ whole genome shotgun (WGS) entry which is preliminary data.</text>
</comment>
<evidence type="ECO:0000313" key="4">
    <source>
        <dbReference type="EMBL" id="KAL3757840.1"/>
    </source>
</evidence>
<dbReference type="InterPro" id="IPR032675">
    <property type="entry name" value="LRR_dom_sf"/>
</dbReference>
<name>A0ABD3M1G2_9STRA</name>